<evidence type="ECO:0000313" key="2">
    <source>
        <dbReference type="EMBL" id="CAB1129237.1"/>
    </source>
</evidence>
<reference evidence="2 3" key="1">
    <citation type="submission" date="2020-02" db="EMBL/GenBank/DDBJ databases">
        <authorList>
            <person name="Hogendoorn C."/>
        </authorList>
    </citation>
    <scope>NUCLEOTIDE SEQUENCE [LARGE SCALE GENOMIC DNA]</scope>
    <source>
        <strain evidence="2">R501</strain>
    </source>
</reference>
<gene>
    <name evidence="2" type="ORF">R50_1736</name>
</gene>
<dbReference type="AlphaFoldDB" id="A0A6F8ZH76"/>
<keyword evidence="3" id="KW-1185">Reference proteome</keyword>
<organism evidence="2 3">
    <name type="scientific">Candidatus Hydrogenisulfobacillus filiaventi</name>
    <dbReference type="NCBI Taxonomy" id="2707344"/>
    <lineage>
        <taxon>Bacteria</taxon>
        <taxon>Bacillati</taxon>
        <taxon>Bacillota</taxon>
        <taxon>Clostridia</taxon>
        <taxon>Eubacteriales</taxon>
        <taxon>Clostridiales Family XVII. Incertae Sedis</taxon>
        <taxon>Candidatus Hydrogenisulfobacillus</taxon>
    </lineage>
</organism>
<proteinExistence type="predicted"/>
<evidence type="ECO:0000256" key="1">
    <source>
        <dbReference type="SAM" id="MobiDB-lite"/>
    </source>
</evidence>
<evidence type="ECO:0000313" key="3">
    <source>
        <dbReference type="Proteomes" id="UP000503399"/>
    </source>
</evidence>
<name>A0A6F8ZH76_9FIRM</name>
<accession>A0A6F8ZH76</accession>
<protein>
    <submittedName>
        <fullName evidence="2">Uncharacterized protein</fullName>
    </submittedName>
</protein>
<dbReference type="KEGG" id="hfv:R50_1736"/>
<feature type="region of interest" description="Disordered" evidence="1">
    <location>
        <begin position="1"/>
        <end position="20"/>
    </location>
</feature>
<sequence>MGTDGRRPHLAGGRGGGRRGAVALEPRLGERALAGGRGRLALGAGLAWARPGGRRLPELIWWRVRFRCGPRRFLPPRG</sequence>
<dbReference type="Proteomes" id="UP000503399">
    <property type="component" value="Chromosome"/>
</dbReference>
<dbReference type="EMBL" id="LR778114">
    <property type="protein sequence ID" value="CAB1129237.1"/>
    <property type="molecule type" value="Genomic_DNA"/>
</dbReference>